<reference evidence="2 3" key="1">
    <citation type="submission" date="2021-02" db="EMBL/GenBank/DDBJ databases">
        <title>Leishmania (Mundinia) enrietti genome sequencing and assembly.</title>
        <authorList>
            <person name="Almutairi H."/>
            <person name="Gatherer D."/>
        </authorList>
    </citation>
    <scope>NUCLEOTIDE SEQUENCE [LARGE SCALE GENOMIC DNA]</scope>
    <source>
        <strain evidence="2">CUR178</strain>
    </source>
</reference>
<organism evidence="2 3">
    <name type="scientific">Leishmania enriettii</name>
    <dbReference type="NCBI Taxonomy" id="5663"/>
    <lineage>
        <taxon>Eukaryota</taxon>
        <taxon>Discoba</taxon>
        <taxon>Euglenozoa</taxon>
        <taxon>Kinetoplastea</taxon>
        <taxon>Metakinetoplastina</taxon>
        <taxon>Trypanosomatida</taxon>
        <taxon>Trypanosomatidae</taxon>
        <taxon>Leishmaniinae</taxon>
        <taxon>Leishmania</taxon>
    </lineage>
</organism>
<dbReference type="KEGG" id="lenr:94168161"/>
<dbReference type="AlphaFoldDB" id="A0A836FQJ5"/>
<name>A0A836FQJ5_LEIEN</name>
<evidence type="ECO:0000313" key="3">
    <source>
        <dbReference type="Proteomes" id="UP000674179"/>
    </source>
</evidence>
<gene>
    <name evidence="2" type="ORF">CUR178_00873</name>
</gene>
<feature type="region of interest" description="Disordered" evidence="1">
    <location>
        <begin position="1"/>
        <end position="74"/>
    </location>
</feature>
<dbReference type="Proteomes" id="UP000674179">
    <property type="component" value="Chromosome 35"/>
</dbReference>
<feature type="region of interest" description="Disordered" evidence="1">
    <location>
        <begin position="116"/>
        <end position="144"/>
    </location>
</feature>
<evidence type="ECO:0000256" key="1">
    <source>
        <dbReference type="SAM" id="MobiDB-lite"/>
    </source>
</evidence>
<sequence length="144" mass="14939">MRGALGSGLSCARPPERPAPPGPPAPQKPLSRHHHPKAGQWLPPGFVFAMAEGGTRPGGDRWEGSHGPAPSLGAKKGALLATWPLLVSPSAASCCDDFLERQVEIASAGEAHNAKVAAKKGPTQHHPSNTGGTRGTKKKVEIWA</sequence>
<dbReference type="EMBL" id="JAFHKP010000035">
    <property type="protein sequence ID" value="KAG5467232.1"/>
    <property type="molecule type" value="Genomic_DNA"/>
</dbReference>
<dbReference type="GeneID" id="94168161"/>
<protein>
    <submittedName>
        <fullName evidence="2">Uncharacterized protein</fullName>
    </submittedName>
</protein>
<evidence type="ECO:0000313" key="2">
    <source>
        <dbReference type="EMBL" id="KAG5467232.1"/>
    </source>
</evidence>
<comment type="caution">
    <text evidence="2">The sequence shown here is derived from an EMBL/GenBank/DDBJ whole genome shotgun (WGS) entry which is preliminary data.</text>
</comment>
<accession>A0A836FQJ5</accession>
<dbReference type="RefSeq" id="XP_067688754.1">
    <property type="nucleotide sequence ID" value="XM_067832651.1"/>
</dbReference>
<proteinExistence type="predicted"/>
<feature type="compositionally biased region" description="Pro residues" evidence="1">
    <location>
        <begin position="17"/>
        <end position="27"/>
    </location>
</feature>
<keyword evidence="3" id="KW-1185">Reference proteome</keyword>